<protein>
    <submittedName>
        <fullName evidence="1">Branched-chain amino acid aminotransferase</fullName>
    </submittedName>
</protein>
<evidence type="ECO:0000313" key="1">
    <source>
        <dbReference type="EMBL" id="EAP88500.1"/>
    </source>
</evidence>
<keyword evidence="2" id="KW-1185">Reference proteome</keyword>
<dbReference type="STRING" id="216432.CA2559_07055"/>
<gene>
    <name evidence="1" type="ordered locus">CA2559_07055</name>
</gene>
<evidence type="ECO:0000313" key="2">
    <source>
        <dbReference type="Proteomes" id="UP000002297"/>
    </source>
</evidence>
<keyword evidence="1" id="KW-0032">Aminotransferase</keyword>
<dbReference type="HOGENOM" id="CLU_133122_0_0_10"/>
<dbReference type="EMBL" id="CP002046">
    <property type="protein sequence ID" value="EAP88500.1"/>
    <property type="molecule type" value="Genomic_DNA"/>
</dbReference>
<dbReference type="GO" id="GO:0008483">
    <property type="term" value="F:transaminase activity"/>
    <property type="evidence" value="ECO:0007669"/>
    <property type="project" value="UniProtKB-KW"/>
</dbReference>
<name>A3U8D3_CROAH</name>
<accession>A3U8D3</accession>
<dbReference type="Proteomes" id="UP000002297">
    <property type="component" value="Chromosome"/>
</dbReference>
<proteinExistence type="predicted"/>
<dbReference type="InterPro" id="IPR032577">
    <property type="entry name" value="DUF4920"/>
</dbReference>
<dbReference type="AlphaFoldDB" id="A3U8D3"/>
<sequence>MNTLKYTIFSLILLVNLQSCKDTPKTIEEKEVQENAYSLKGEAFDAKTPKSAEDMAALYNSMEANDTIVVAFEAKVNAVCQNKGCWMKLDMPNSETAMVKFKDYGFFMPKDIAEDTVVVHGKAFIQEVSVDEQRHYAEDAGKTKEEVEAITEPKRTYSFLADGVLVPESENEEIQTK</sequence>
<dbReference type="Pfam" id="PF16267">
    <property type="entry name" value="DUF4920"/>
    <property type="match status" value="1"/>
</dbReference>
<dbReference type="OrthoDB" id="129527at2"/>
<reference evidence="1 2" key="1">
    <citation type="journal article" date="2010" name="J. Bacteriol.">
        <title>The complete genome sequence of Croceibacter atlanticus HTCC2559T.</title>
        <authorList>
            <person name="Oh H.M."/>
            <person name="Kang I."/>
            <person name="Ferriera S."/>
            <person name="Giovannoni S.J."/>
            <person name="Cho J.C."/>
        </authorList>
    </citation>
    <scope>NUCLEOTIDE SEQUENCE [LARGE SCALE GENOMIC DNA]</scope>
    <source>
        <strain evidence="2">ATCC BAA-628 / HTCC2559 / KCTC 12090</strain>
    </source>
</reference>
<dbReference type="KEGG" id="cat:CA2559_07055"/>
<keyword evidence="1" id="KW-0808">Transferase</keyword>
<dbReference type="eggNOG" id="ENOG5031D3D">
    <property type="taxonomic scope" value="Bacteria"/>
</dbReference>
<organism evidence="1 2">
    <name type="scientific">Croceibacter atlanticus (strain ATCC BAA-628 / JCM 21780 / CIP 108009 / IAM 15332 / KCTC 12090 / HTCC2559)</name>
    <dbReference type="NCBI Taxonomy" id="216432"/>
    <lineage>
        <taxon>Bacteria</taxon>
        <taxon>Pseudomonadati</taxon>
        <taxon>Bacteroidota</taxon>
        <taxon>Flavobacteriia</taxon>
        <taxon>Flavobacteriales</taxon>
        <taxon>Flavobacteriaceae</taxon>
        <taxon>Croceibacter</taxon>
    </lineage>
</organism>
<dbReference type="GeneID" id="89453185"/>
<dbReference type="RefSeq" id="WP_013187168.1">
    <property type="nucleotide sequence ID" value="NC_014230.1"/>
</dbReference>